<keyword evidence="2 3" id="KW-0378">Hydrolase</keyword>
<dbReference type="PANTHER" id="PTHR43037">
    <property type="entry name" value="UNNAMED PRODUCT-RELATED"/>
    <property type="match status" value="1"/>
</dbReference>
<dbReference type="EMBL" id="JAUSUH010000016">
    <property type="protein sequence ID" value="MDQ0350092.1"/>
    <property type="molecule type" value="Genomic_DNA"/>
</dbReference>
<protein>
    <submittedName>
        <fullName evidence="3">Feruloyl esterase</fullName>
        <ecNumber evidence="3">3.1.1.73</ecNumber>
    </submittedName>
</protein>
<dbReference type="Gene3D" id="3.40.50.1820">
    <property type="entry name" value="alpha/beta hydrolase"/>
    <property type="match status" value="1"/>
</dbReference>
<dbReference type="InterPro" id="IPR029058">
    <property type="entry name" value="AB_hydrolase_fold"/>
</dbReference>
<dbReference type="RefSeq" id="WP_307064331.1">
    <property type="nucleotide sequence ID" value="NZ_JAUSUH010000016.1"/>
</dbReference>
<organism evidence="3 4">
    <name type="scientific">Ancylobacter vacuolatus</name>
    <dbReference type="NCBI Taxonomy" id="223389"/>
    <lineage>
        <taxon>Bacteria</taxon>
        <taxon>Pseudomonadati</taxon>
        <taxon>Pseudomonadota</taxon>
        <taxon>Alphaproteobacteria</taxon>
        <taxon>Hyphomicrobiales</taxon>
        <taxon>Xanthobacteraceae</taxon>
        <taxon>Ancylobacter</taxon>
    </lineage>
</organism>
<sequence length="340" mass="36198">MEGFTVAAINGRRFGPSRSRNAVLDSRAIPSPGGGVPNRWLRETEGFGSNPGALRMFWYAPSGLRPASPLVVVLHGWAQTAEGYDRGSGWSALAEREGFAVLFPQQQPQNNPHSCFTWFRRGDIGRGDGEALSIRQMTEDMIANQGIDRNRVFVTGLSAGGAMTNVMLAAYPEVFAAGAIIAGLPYGGAFNGLQAVQCMRYPSGRTPQEWGGRVRAASNHEGPWPRMSVWHGSADTTVVPANADAIIAQWLDVHGIDGSIVSMPEPGTAGHRIWSDASGHALVEEHRVIGMAHGTPIRTAGRAPGRGIAGPFFLDVGISSTLNIARAWDLLAVEGGDHGI</sequence>
<keyword evidence="1" id="KW-0732">Signal</keyword>
<dbReference type="GO" id="GO:0030600">
    <property type="term" value="F:feruloyl esterase activity"/>
    <property type="evidence" value="ECO:0007669"/>
    <property type="project" value="UniProtKB-EC"/>
</dbReference>
<dbReference type="PANTHER" id="PTHR43037:SF1">
    <property type="entry name" value="BLL1128 PROTEIN"/>
    <property type="match status" value="1"/>
</dbReference>
<dbReference type="InterPro" id="IPR050955">
    <property type="entry name" value="Plant_Biomass_Hydrol_Est"/>
</dbReference>
<evidence type="ECO:0000256" key="1">
    <source>
        <dbReference type="ARBA" id="ARBA00022729"/>
    </source>
</evidence>
<reference evidence="3 4" key="1">
    <citation type="submission" date="2023-07" db="EMBL/GenBank/DDBJ databases">
        <title>Genomic Encyclopedia of Type Strains, Phase IV (KMG-IV): sequencing the most valuable type-strain genomes for metagenomic binning, comparative biology and taxonomic classification.</title>
        <authorList>
            <person name="Goeker M."/>
        </authorList>
    </citation>
    <scope>NUCLEOTIDE SEQUENCE [LARGE SCALE GENOMIC DNA]</scope>
    <source>
        <strain evidence="3 4">DSM 1277</strain>
    </source>
</reference>
<dbReference type="EC" id="3.1.1.73" evidence="3"/>
<proteinExistence type="predicted"/>
<evidence type="ECO:0000256" key="2">
    <source>
        <dbReference type="ARBA" id="ARBA00022801"/>
    </source>
</evidence>
<dbReference type="Pfam" id="PF10503">
    <property type="entry name" value="Esterase_PHB"/>
    <property type="match status" value="1"/>
</dbReference>
<evidence type="ECO:0000313" key="3">
    <source>
        <dbReference type="EMBL" id="MDQ0350092.1"/>
    </source>
</evidence>
<comment type="caution">
    <text evidence="3">The sequence shown here is derived from an EMBL/GenBank/DDBJ whole genome shotgun (WGS) entry which is preliminary data.</text>
</comment>
<name>A0ABU0DNQ3_9HYPH</name>
<dbReference type="SUPFAM" id="SSF53474">
    <property type="entry name" value="alpha/beta-Hydrolases"/>
    <property type="match status" value="2"/>
</dbReference>
<accession>A0ABU0DNQ3</accession>
<gene>
    <name evidence="3" type="ORF">J2S76_004548</name>
</gene>
<dbReference type="NCBIfam" id="TIGR01840">
    <property type="entry name" value="esterase_phb"/>
    <property type="match status" value="1"/>
</dbReference>
<evidence type="ECO:0000313" key="4">
    <source>
        <dbReference type="Proteomes" id="UP001238467"/>
    </source>
</evidence>
<dbReference type="Proteomes" id="UP001238467">
    <property type="component" value="Unassembled WGS sequence"/>
</dbReference>
<keyword evidence="4" id="KW-1185">Reference proteome</keyword>
<dbReference type="InterPro" id="IPR010126">
    <property type="entry name" value="Esterase_phb"/>
</dbReference>